<evidence type="ECO:0000313" key="1">
    <source>
        <dbReference type="EMBL" id="JAT16302.1"/>
    </source>
</evidence>
<dbReference type="Gene3D" id="3.30.420.10">
    <property type="entry name" value="Ribonuclease H-like superfamily/Ribonuclease H"/>
    <property type="match status" value="1"/>
</dbReference>
<name>A0A1B6KXY9_9HEMI</name>
<proteinExistence type="predicted"/>
<dbReference type="GO" id="GO:0003676">
    <property type="term" value="F:nucleic acid binding"/>
    <property type="evidence" value="ECO:0007669"/>
    <property type="project" value="InterPro"/>
</dbReference>
<dbReference type="InterPro" id="IPR036397">
    <property type="entry name" value="RNaseH_sf"/>
</dbReference>
<reference evidence="1" key="1">
    <citation type="submission" date="2015-11" db="EMBL/GenBank/DDBJ databases">
        <title>De novo transcriptome assembly of four potential Pierce s Disease insect vectors from Arizona vineyards.</title>
        <authorList>
            <person name="Tassone E.E."/>
        </authorList>
    </citation>
    <scope>NUCLEOTIDE SEQUENCE</scope>
</reference>
<dbReference type="AlphaFoldDB" id="A0A1B6KXY9"/>
<dbReference type="EMBL" id="GEBQ01023675">
    <property type="protein sequence ID" value="JAT16302.1"/>
    <property type="molecule type" value="Transcribed_RNA"/>
</dbReference>
<organism evidence="1">
    <name type="scientific">Graphocephala atropunctata</name>
    <dbReference type="NCBI Taxonomy" id="36148"/>
    <lineage>
        <taxon>Eukaryota</taxon>
        <taxon>Metazoa</taxon>
        <taxon>Ecdysozoa</taxon>
        <taxon>Arthropoda</taxon>
        <taxon>Hexapoda</taxon>
        <taxon>Insecta</taxon>
        <taxon>Pterygota</taxon>
        <taxon>Neoptera</taxon>
        <taxon>Paraneoptera</taxon>
        <taxon>Hemiptera</taxon>
        <taxon>Auchenorrhyncha</taxon>
        <taxon>Membracoidea</taxon>
        <taxon>Cicadellidae</taxon>
        <taxon>Cicadellinae</taxon>
        <taxon>Cicadellini</taxon>
        <taxon>Graphocephala</taxon>
    </lineage>
</organism>
<feature type="non-terminal residue" evidence="1">
    <location>
        <position position="1"/>
    </location>
</feature>
<protein>
    <submittedName>
        <fullName evidence="1">Uncharacterized protein</fullName>
    </submittedName>
</protein>
<accession>A0A1B6KXY9</accession>
<gene>
    <name evidence="1" type="ORF">g.1564</name>
</gene>
<sequence>KQLRLEIAQDMLDNVNSNSDFLNTVITDDESWIYGYDPETKMSSQVKSKIFINNFFKKCNRVTEFTIMFTNKVKGFNNKSKIGLFINCVQFFLGGPVVPAAVNEFIEGIDGFFKQPVSQSSFQSVVVSSLDFKRKQVEELCTGI</sequence>